<dbReference type="Pfam" id="PF00672">
    <property type="entry name" value="HAMP"/>
    <property type="match status" value="1"/>
</dbReference>
<keyword evidence="2" id="KW-1003">Cell membrane</keyword>
<dbReference type="RefSeq" id="WP_378137464.1">
    <property type="nucleotide sequence ID" value="NZ_JBHSMI010000052.1"/>
</dbReference>
<dbReference type="Proteomes" id="UP001596113">
    <property type="component" value="Unassembled WGS sequence"/>
</dbReference>
<comment type="subcellular location">
    <subcellularLocation>
        <location evidence="1">Cell membrane</location>
        <topology evidence="1">Multi-pass membrane protein</topology>
    </subcellularLocation>
</comment>
<dbReference type="SUPFAM" id="SSF55874">
    <property type="entry name" value="ATPase domain of HSP90 chaperone/DNA topoisomerase II/histidine kinase"/>
    <property type="match status" value="1"/>
</dbReference>
<keyword evidence="3" id="KW-0597">Phosphoprotein</keyword>
<comment type="caution">
    <text evidence="14">The sequence shown here is derived from an EMBL/GenBank/DDBJ whole genome shotgun (WGS) entry which is preliminary data.</text>
</comment>
<evidence type="ECO:0000256" key="8">
    <source>
        <dbReference type="ARBA" id="ARBA00022840"/>
    </source>
</evidence>
<sequence length="583" mass="67538">MRLFVQNNGPSIYMKLLLSFLIVLIPVYAVAIIANYDGAQKVKTEIKKTISSKVNDYLRTFDSEMARVISLRNEYILDKDLQDISVLSTVMTPFQFSQSVSRIMDRLQVLKTSSLYVEDAEVSIPQLNRTLSTLTYENSIDETALSISNGILDNSIIEASGEYYIYGSYPVSLPKGVMPLYGVKIKLSKEKIDQSLSEMVSRLGGWAVLFDSSQNWRLYSRQKEDMLSKFQPYMDTFTAGEEQEMSKMLTVGGVNYFVFMERSAKSDVSLLFYIQEDEILGPLKMNRAWLILLSIVSVLVVALFAYWIHMLIRRPIRIMVQALRNVENGRTGIPIQYRFKDEFNYMYNQFNAMTNQLDILIHEVYEQQIRTQKAELKQLQSQINPHFLYNSYFLLSRMVHLKEFEHVARLSKHLGEYFKFITRNDRDEVSLLEEWQHTLAYIEIQMYRYKRRMKTRYEPLLPEFHHERVPRIILQPIMENAYEHGLSNKAADGVITLSFVETDGALTIRIEDNGDELTDVQILQLQKKLNGYDEAIETTGLINVHKRLQLMFGEKHGLQVSRAAIGGLRVQISIPVQGGRYDV</sequence>
<dbReference type="EC" id="2.7.13.3" evidence="14"/>
<proteinExistence type="predicted"/>
<evidence type="ECO:0000256" key="6">
    <source>
        <dbReference type="ARBA" id="ARBA00022741"/>
    </source>
</evidence>
<evidence type="ECO:0000313" key="14">
    <source>
        <dbReference type="EMBL" id="MFC5405825.1"/>
    </source>
</evidence>
<keyword evidence="7 14" id="KW-0418">Kinase</keyword>
<dbReference type="PROSITE" id="PS50885">
    <property type="entry name" value="HAMP"/>
    <property type="match status" value="1"/>
</dbReference>
<organism evidence="14 15">
    <name type="scientific">Cohnella soli</name>
    <dbReference type="NCBI Taxonomy" id="425005"/>
    <lineage>
        <taxon>Bacteria</taxon>
        <taxon>Bacillati</taxon>
        <taxon>Bacillota</taxon>
        <taxon>Bacilli</taxon>
        <taxon>Bacillales</taxon>
        <taxon>Paenibacillaceae</taxon>
        <taxon>Cohnella</taxon>
    </lineage>
</organism>
<reference evidence="15" key="1">
    <citation type="journal article" date="2019" name="Int. J. Syst. Evol. Microbiol.">
        <title>The Global Catalogue of Microorganisms (GCM) 10K type strain sequencing project: providing services to taxonomists for standard genome sequencing and annotation.</title>
        <authorList>
            <consortium name="The Broad Institute Genomics Platform"/>
            <consortium name="The Broad Institute Genome Sequencing Center for Infectious Disease"/>
            <person name="Wu L."/>
            <person name="Ma J."/>
        </authorList>
    </citation>
    <scope>NUCLEOTIDE SEQUENCE [LARGE SCALE GENOMIC DNA]</scope>
    <source>
        <strain evidence="15">CGMCC 1.18575</strain>
    </source>
</reference>
<keyword evidence="4 14" id="KW-0808">Transferase</keyword>
<evidence type="ECO:0000256" key="10">
    <source>
        <dbReference type="ARBA" id="ARBA00023012"/>
    </source>
</evidence>
<feature type="transmembrane region" description="Helical" evidence="12">
    <location>
        <begin position="288"/>
        <end position="308"/>
    </location>
</feature>
<dbReference type="InterPro" id="IPR036890">
    <property type="entry name" value="HATPase_C_sf"/>
</dbReference>
<evidence type="ECO:0000256" key="9">
    <source>
        <dbReference type="ARBA" id="ARBA00022989"/>
    </source>
</evidence>
<protein>
    <submittedName>
        <fullName evidence="14">Sensor histidine kinase</fullName>
        <ecNumber evidence="14">2.7.13.3</ecNumber>
    </submittedName>
</protein>
<keyword evidence="11 12" id="KW-0472">Membrane</keyword>
<gene>
    <name evidence="14" type="ORF">ACFPOF_24045</name>
</gene>
<feature type="domain" description="HAMP" evidence="13">
    <location>
        <begin position="310"/>
        <end position="362"/>
    </location>
</feature>
<dbReference type="Pfam" id="PF06580">
    <property type="entry name" value="His_kinase"/>
    <property type="match status" value="1"/>
</dbReference>
<dbReference type="EMBL" id="JBHSMI010000052">
    <property type="protein sequence ID" value="MFC5405825.1"/>
    <property type="molecule type" value="Genomic_DNA"/>
</dbReference>
<keyword evidence="6" id="KW-0547">Nucleotide-binding</keyword>
<dbReference type="InterPro" id="IPR050640">
    <property type="entry name" value="Bact_2-comp_sensor_kinase"/>
</dbReference>
<evidence type="ECO:0000256" key="5">
    <source>
        <dbReference type="ARBA" id="ARBA00022692"/>
    </source>
</evidence>
<keyword evidence="9 12" id="KW-1133">Transmembrane helix</keyword>
<dbReference type="Gene3D" id="3.30.565.10">
    <property type="entry name" value="Histidine kinase-like ATPase, C-terminal domain"/>
    <property type="match status" value="1"/>
</dbReference>
<dbReference type="CDD" id="cd06225">
    <property type="entry name" value="HAMP"/>
    <property type="match status" value="1"/>
</dbReference>
<dbReference type="GO" id="GO:0004673">
    <property type="term" value="F:protein histidine kinase activity"/>
    <property type="evidence" value="ECO:0007669"/>
    <property type="project" value="UniProtKB-EC"/>
</dbReference>
<keyword evidence="10" id="KW-0902">Two-component regulatory system</keyword>
<dbReference type="PANTHER" id="PTHR34220">
    <property type="entry name" value="SENSOR HISTIDINE KINASE YPDA"/>
    <property type="match status" value="1"/>
</dbReference>
<keyword evidence="8" id="KW-0067">ATP-binding</keyword>
<evidence type="ECO:0000256" key="4">
    <source>
        <dbReference type="ARBA" id="ARBA00022679"/>
    </source>
</evidence>
<evidence type="ECO:0000256" key="3">
    <source>
        <dbReference type="ARBA" id="ARBA00022553"/>
    </source>
</evidence>
<evidence type="ECO:0000256" key="7">
    <source>
        <dbReference type="ARBA" id="ARBA00022777"/>
    </source>
</evidence>
<evidence type="ECO:0000259" key="13">
    <source>
        <dbReference type="PROSITE" id="PS50885"/>
    </source>
</evidence>
<evidence type="ECO:0000256" key="12">
    <source>
        <dbReference type="SAM" id="Phobius"/>
    </source>
</evidence>
<dbReference type="InterPro" id="IPR003660">
    <property type="entry name" value="HAMP_dom"/>
</dbReference>
<name>A0ABW0HZV0_9BACL</name>
<dbReference type="Gene3D" id="6.10.340.10">
    <property type="match status" value="1"/>
</dbReference>
<evidence type="ECO:0000256" key="2">
    <source>
        <dbReference type="ARBA" id="ARBA00022475"/>
    </source>
</evidence>
<evidence type="ECO:0000256" key="1">
    <source>
        <dbReference type="ARBA" id="ARBA00004651"/>
    </source>
</evidence>
<dbReference type="PANTHER" id="PTHR34220:SF11">
    <property type="entry name" value="SENSOR PROTEIN KINASE HPTS"/>
    <property type="match status" value="1"/>
</dbReference>
<evidence type="ECO:0000313" key="15">
    <source>
        <dbReference type="Proteomes" id="UP001596113"/>
    </source>
</evidence>
<evidence type="ECO:0000256" key="11">
    <source>
        <dbReference type="ARBA" id="ARBA00023136"/>
    </source>
</evidence>
<keyword evidence="15" id="KW-1185">Reference proteome</keyword>
<dbReference type="InterPro" id="IPR010559">
    <property type="entry name" value="Sig_transdc_His_kin_internal"/>
</dbReference>
<keyword evidence="5 12" id="KW-0812">Transmembrane</keyword>
<accession>A0ABW0HZV0</accession>
<dbReference type="SUPFAM" id="SSF158472">
    <property type="entry name" value="HAMP domain-like"/>
    <property type="match status" value="1"/>
</dbReference>